<evidence type="ECO:0000313" key="2">
    <source>
        <dbReference type="EMBL" id="KAF8441721.1"/>
    </source>
</evidence>
<keyword evidence="3" id="KW-1185">Reference proteome</keyword>
<protein>
    <submittedName>
        <fullName evidence="2">Kinase-like domain-containing protein</fullName>
    </submittedName>
</protein>
<dbReference type="InterPro" id="IPR000719">
    <property type="entry name" value="Prot_kinase_dom"/>
</dbReference>
<dbReference type="GO" id="GO:0005524">
    <property type="term" value="F:ATP binding"/>
    <property type="evidence" value="ECO:0007669"/>
    <property type="project" value="InterPro"/>
</dbReference>
<reference evidence="2" key="2">
    <citation type="journal article" date="2020" name="Nat. Commun.">
        <title>Large-scale genome sequencing of mycorrhizal fungi provides insights into the early evolution of symbiotic traits.</title>
        <authorList>
            <person name="Miyauchi S."/>
            <person name="Kiss E."/>
            <person name="Kuo A."/>
            <person name="Drula E."/>
            <person name="Kohler A."/>
            <person name="Sanchez-Garcia M."/>
            <person name="Morin E."/>
            <person name="Andreopoulos B."/>
            <person name="Barry K.W."/>
            <person name="Bonito G."/>
            <person name="Buee M."/>
            <person name="Carver A."/>
            <person name="Chen C."/>
            <person name="Cichocki N."/>
            <person name="Clum A."/>
            <person name="Culley D."/>
            <person name="Crous P.W."/>
            <person name="Fauchery L."/>
            <person name="Girlanda M."/>
            <person name="Hayes R.D."/>
            <person name="Keri Z."/>
            <person name="LaButti K."/>
            <person name="Lipzen A."/>
            <person name="Lombard V."/>
            <person name="Magnuson J."/>
            <person name="Maillard F."/>
            <person name="Murat C."/>
            <person name="Nolan M."/>
            <person name="Ohm R.A."/>
            <person name="Pangilinan J."/>
            <person name="Pereira M.F."/>
            <person name="Perotto S."/>
            <person name="Peter M."/>
            <person name="Pfister S."/>
            <person name="Riley R."/>
            <person name="Sitrit Y."/>
            <person name="Stielow J.B."/>
            <person name="Szollosi G."/>
            <person name="Zifcakova L."/>
            <person name="Stursova M."/>
            <person name="Spatafora J.W."/>
            <person name="Tedersoo L."/>
            <person name="Vaario L.M."/>
            <person name="Yamada A."/>
            <person name="Yan M."/>
            <person name="Wang P."/>
            <person name="Xu J."/>
            <person name="Bruns T."/>
            <person name="Baldrian P."/>
            <person name="Vilgalys R."/>
            <person name="Dunand C."/>
            <person name="Henrissat B."/>
            <person name="Grigoriev I.V."/>
            <person name="Hibbett D."/>
            <person name="Nagy L.G."/>
            <person name="Martin F.M."/>
        </authorList>
    </citation>
    <scope>NUCLEOTIDE SEQUENCE</scope>
    <source>
        <strain evidence="2">BED1</strain>
    </source>
</reference>
<evidence type="ECO:0000259" key="1">
    <source>
        <dbReference type="PROSITE" id="PS50011"/>
    </source>
</evidence>
<dbReference type="GO" id="GO:0005737">
    <property type="term" value="C:cytoplasm"/>
    <property type="evidence" value="ECO:0007669"/>
    <property type="project" value="TreeGrafter"/>
</dbReference>
<proteinExistence type="predicted"/>
<feature type="domain" description="Protein kinase" evidence="1">
    <location>
        <begin position="70"/>
        <end position="380"/>
    </location>
</feature>
<accession>A0AAD4GFS8</accession>
<dbReference type="CDD" id="cd00180">
    <property type="entry name" value="PKc"/>
    <property type="match status" value="1"/>
</dbReference>
<dbReference type="AlphaFoldDB" id="A0AAD4GFS8"/>
<dbReference type="InterPro" id="IPR011009">
    <property type="entry name" value="Kinase-like_dom_sf"/>
</dbReference>
<sequence length="380" mass="44540">MPRTVDVDAQISQKTLSLWGTADDTLPEELDPRELWWRDRYKQLSHRGYLLRPRYSPQWAPSWKTSNRDWLDSEDGKRLKYGQVIDATRTSDRKPVTLKRFKRGDHQYEADIALYFSSQAFASHPANHCVPVYEVFTLDAEDDTVIMVMPLLRLYNDPVFDTIGEAMECFRQLFEGLQFMHKHRVAHRDCMNRNIMLDPTDLYPESFHPVATNLNKDCSGNAKHFTRTERPPKYYFIDFGISRRYDPSVTDPKEIPIWGGDKEVPEFQNSNEPCDPFATDVFYVGNAIKMDFVLERRGFEFMKPLISSMIQADPDKRPKMDEVVTQFDEVLRRLSRRKLRSRVVDIHEDLFERVVRTTSHWKRRIGFIARGVPAIPSPPS</sequence>
<name>A0AAD4GFS8_BOLED</name>
<dbReference type="EMBL" id="WHUW01000010">
    <property type="protein sequence ID" value="KAF8441721.1"/>
    <property type="molecule type" value="Genomic_DNA"/>
</dbReference>
<dbReference type="SUPFAM" id="SSF56112">
    <property type="entry name" value="Protein kinase-like (PK-like)"/>
    <property type="match status" value="1"/>
</dbReference>
<dbReference type="GO" id="GO:0044773">
    <property type="term" value="P:mitotic DNA damage checkpoint signaling"/>
    <property type="evidence" value="ECO:0007669"/>
    <property type="project" value="TreeGrafter"/>
</dbReference>
<dbReference type="SMART" id="SM00220">
    <property type="entry name" value="S_TKc"/>
    <property type="match status" value="1"/>
</dbReference>
<evidence type="ECO:0000313" key="3">
    <source>
        <dbReference type="Proteomes" id="UP001194468"/>
    </source>
</evidence>
<dbReference type="PROSITE" id="PS50011">
    <property type="entry name" value="PROTEIN_KINASE_DOM"/>
    <property type="match status" value="1"/>
</dbReference>
<dbReference type="PANTHER" id="PTHR44167:SF24">
    <property type="entry name" value="SERINE_THREONINE-PROTEIN KINASE CHK2"/>
    <property type="match status" value="1"/>
</dbReference>
<dbReference type="GO" id="GO:0005634">
    <property type="term" value="C:nucleus"/>
    <property type="evidence" value="ECO:0007669"/>
    <property type="project" value="TreeGrafter"/>
</dbReference>
<dbReference type="GO" id="GO:0004674">
    <property type="term" value="F:protein serine/threonine kinase activity"/>
    <property type="evidence" value="ECO:0007669"/>
    <property type="project" value="TreeGrafter"/>
</dbReference>
<comment type="caution">
    <text evidence="2">The sequence shown here is derived from an EMBL/GenBank/DDBJ whole genome shotgun (WGS) entry which is preliminary data.</text>
</comment>
<keyword evidence="2" id="KW-0808">Transferase</keyword>
<reference evidence="2" key="1">
    <citation type="submission" date="2019-10" db="EMBL/GenBank/DDBJ databases">
        <authorList>
            <consortium name="DOE Joint Genome Institute"/>
            <person name="Kuo A."/>
            <person name="Miyauchi S."/>
            <person name="Kiss E."/>
            <person name="Drula E."/>
            <person name="Kohler A."/>
            <person name="Sanchez-Garcia M."/>
            <person name="Andreopoulos B."/>
            <person name="Barry K.W."/>
            <person name="Bonito G."/>
            <person name="Buee M."/>
            <person name="Carver A."/>
            <person name="Chen C."/>
            <person name="Cichocki N."/>
            <person name="Clum A."/>
            <person name="Culley D."/>
            <person name="Crous P.W."/>
            <person name="Fauchery L."/>
            <person name="Girlanda M."/>
            <person name="Hayes R."/>
            <person name="Keri Z."/>
            <person name="LaButti K."/>
            <person name="Lipzen A."/>
            <person name="Lombard V."/>
            <person name="Magnuson J."/>
            <person name="Maillard F."/>
            <person name="Morin E."/>
            <person name="Murat C."/>
            <person name="Nolan M."/>
            <person name="Ohm R."/>
            <person name="Pangilinan J."/>
            <person name="Pereira M."/>
            <person name="Perotto S."/>
            <person name="Peter M."/>
            <person name="Riley R."/>
            <person name="Sitrit Y."/>
            <person name="Stielow B."/>
            <person name="Szollosi G."/>
            <person name="Zifcakova L."/>
            <person name="Stursova M."/>
            <person name="Spatafora J.W."/>
            <person name="Tedersoo L."/>
            <person name="Vaario L.-M."/>
            <person name="Yamada A."/>
            <person name="Yan M."/>
            <person name="Wang P."/>
            <person name="Xu J."/>
            <person name="Bruns T."/>
            <person name="Baldrian P."/>
            <person name="Vilgalys R."/>
            <person name="Henrissat B."/>
            <person name="Grigoriev I.V."/>
            <person name="Hibbett D."/>
            <person name="Nagy L.G."/>
            <person name="Martin F.M."/>
        </authorList>
    </citation>
    <scope>NUCLEOTIDE SEQUENCE</scope>
    <source>
        <strain evidence="2">BED1</strain>
    </source>
</reference>
<gene>
    <name evidence="2" type="ORF">L210DRAFT_3644961</name>
</gene>
<dbReference type="Gene3D" id="1.10.510.10">
    <property type="entry name" value="Transferase(Phosphotransferase) domain 1"/>
    <property type="match status" value="1"/>
</dbReference>
<dbReference type="PANTHER" id="PTHR44167">
    <property type="entry name" value="OVARIAN-SPECIFIC SERINE/THREONINE-PROTEIN KINASE LOK-RELATED"/>
    <property type="match status" value="1"/>
</dbReference>
<keyword evidence="2" id="KW-0418">Kinase</keyword>
<dbReference type="Proteomes" id="UP001194468">
    <property type="component" value="Unassembled WGS sequence"/>
</dbReference>
<dbReference type="Pfam" id="PF00069">
    <property type="entry name" value="Pkinase"/>
    <property type="match status" value="1"/>
</dbReference>
<organism evidence="2 3">
    <name type="scientific">Boletus edulis BED1</name>
    <dbReference type="NCBI Taxonomy" id="1328754"/>
    <lineage>
        <taxon>Eukaryota</taxon>
        <taxon>Fungi</taxon>
        <taxon>Dikarya</taxon>
        <taxon>Basidiomycota</taxon>
        <taxon>Agaricomycotina</taxon>
        <taxon>Agaricomycetes</taxon>
        <taxon>Agaricomycetidae</taxon>
        <taxon>Boletales</taxon>
        <taxon>Boletineae</taxon>
        <taxon>Boletaceae</taxon>
        <taxon>Boletoideae</taxon>
        <taxon>Boletus</taxon>
    </lineage>
</organism>